<organism evidence="1 2">
    <name type="scientific">Lepidopterella palustris CBS 459.81</name>
    <dbReference type="NCBI Taxonomy" id="1314670"/>
    <lineage>
        <taxon>Eukaryota</taxon>
        <taxon>Fungi</taxon>
        <taxon>Dikarya</taxon>
        <taxon>Ascomycota</taxon>
        <taxon>Pezizomycotina</taxon>
        <taxon>Dothideomycetes</taxon>
        <taxon>Pleosporomycetidae</taxon>
        <taxon>Mytilinidiales</taxon>
        <taxon>Argynnaceae</taxon>
        <taxon>Lepidopterella</taxon>
    </lineage>
</organism>
<dbReference type="AlphaFoldDB" id="A0A8E2E848"/>
<dbReference type="EMBL" id="KV745030">
    <property type="protein sequence ID" value="OCK78969.1"/>
    <property type="molecule type" value="Genomic_DNA"/>
</dbReference>
<dbReference type="Proteomes" id="UP000250266">
    <property type="component" value="Unassembled WGS sequence"/>
</dbReference>
<evidence type="ECO:0008006" key="3">
    <source>
        <dbReference type="Google" id="ProtNLM"/>
    </source>
</evidence>
<name>A0A8E2E848_9PEZI</name>
<reference evidence="1 2" key="1">
    <citation type="journal article" date="2016" name="Nat. Commun.">
        <title>Ectomycorrhizal ecology is imprinted in the genome of the dominant symbiotic fungus Cenococcum geophilum.</title>
        <authorList>
            <consortium name="DOE Joint Genome Institute"/>
            <person name="Peter M."/>
            <person name="Kohler A."/>
            <person name="Ohm R.A."/>
            <person name="Kuo A."/>
            <person name="Krutzmann J."/>
            <person name="Morin E."/>
            <person name="Arend M."/>
            <person name="Barry K.W."/>
            <person name="Binder M."/>
            <person name="Choi C."/>
            <person name="Clum A."/>
            <person name="Copeland A."/>
            <person name="Grisel N."/>
            <person name="Haridas S."/>
            <person name="Kipfer T."/>
            <person name="LaButti K."/>
            <person name="Lindquist E."/>
            <person name="Lipzen A."/>
            <person name="Maire R."/>
            <person name="Meier B."/>
            <person name="Mihaltcheva S."/>
            <person name="Molinier V."/>
            <person name="Murat C."/>
            <person name="Poggeler S."/>
            <person name="Quandt C.A."/>
            <person name="Sperisen C."/>
            <person name="Tritt A."/>
            <person name="Tisserant E."/>
            <person name="Crous P.W."/>
            <person name="Henrissat B."/>
            <person name="Nehls U."/>
            <person name="Egli S."/>
            <person name="Spatafora J.W."/>
            <person name="Grigoriev I.V."/>
            <person name="Martin F.M."/>
        </authorList>
    </citation>
    <scope>NUCLEOTIDE SEQUENCE [LARGE SCALE GENOMIC DNA]</scope>
    <source>
        <strain evidence="1 2">CBS 459.81</strain>
    </source>
</reference>
<evidence type="ECO:0000313" key="1">
    <source>
        <dbReference type="EMBL" id="OCK78969.1"/>
    </source>
</evidence>
<accession>A0A8E2E848</accession>
<sequence>MPRTFTNDINVVQYTQYKVPPTPQPWPLPAFTPMEIDDYNGQGEPNVPPSLDQHDPTVLFLLFFTDEILDNRVDWTDEYAESHPPTDDKHTSRKILQLEANRQKRAILLSRRYWTLGPHLAVDKTIERFVAGALEIVNIPTKPTPKGVKIWVLANQGYVPD</sequence>
<gene>
    <name evidence="1" type="ORF">K432DRAFT_406012</name>
</gene>
<evidence type="ECO:0000313" key="2">
    <source>
        <dbReference type="Proteomes" id="UP000250266"/>
    </source>
</evidence>
<proteinExistence type="predicted"/>
<protein>
    <recommendedName>
        <fullName evidence="3">PiggyBac transposable element-derived protein domain-containing protein</fullName>
    </recommendedName>
</protein>
<dbReference type="OrthoDB" id="5152962at2759"/>
<keyword evidence="2" id="KW-1185">Reference proteome</keyword>